<evidence type="ECO:0000313" key="1">
    <source>
        <dbReference type="EMBL" id="EYC13745.1"/>
    </source>
</evidence>
<evidence type="ECO:0000313" key="2">
    <source>
        <dbReference type="Proteomes" id="UP000024635"/>
    </source>
</evidence>
<comment type="caution">
    <text evidence="1">The sequence shown here is derived from an EMBL/GenBank/DDBJ whole genome shotgun (WGS) entry which is preliminary data.</text>
</comment>
<organism evidence="1 2">
    <name type="scientific">Ancylostoma ceylanicum</name>
    <dbReference type="NCBI Taxonomy" id="53326"/>
    <lineage>
        <taxon>Eukaryota</taxon>
        <taxon>Metazoa</taxon>
        <taxon>Ecdysozoa</taxon>
        <taxon>Nematoda</taxon>
        <taxon>Chromadorea</taxon>
        <taxon>Rhabditida</taxon>
        <taxon>Rhabditina</taxon>
        <taxon>Rhabditomorpha</taxon>
        <taxon>Strongyloidea</taxon>
        <taxon>Ancylostomatidae</taxon>
        <taxon>Ancylostomatinae</taxon>
        <taxon>Ancylostoma</taxon>
    </lineage>
</organism>
<proteinExistence type="predicted"/>
<name>A0A016UF08_9BILA</name>
<dbReference type="AlphaFoldDB" id="A0A016UF08"/>
<gene>
    <name evidence="1" type="primary">Acey_s0042.g493</name>
    <name evidence="1" type="ORF">Y032_0042g493</name>
</gene>
<reference evidence="2" key="1">
    <citation type="journal article" date="2015" name="Nat. Genet.">
        <title>The genome and transcriptome of the zoonotic hookworm Ancylostoma ceylanicum identify infection-specific gene families.</title>
        <authorList>
            <person name="Schwarz E.M."/>
            <person name="Hu Y."/>
            <person name="Antoshechkin I."/>
            <person name="Miller M.M."/>
            <person name="Sternberg P.W."/>
            <person name="Aroian R.V."/>
        </authorList>
    </citation>
    <scope>NUCLEOTIDE SEQUENCE</scope>
    <source>
        <strain evidence="2">HY135</strain>
    </source>
</reference>
<dbReference type="EMBL" id="JARK01001378">
    <property type="protein sequence ID" value="EYC13745.1"/>
    <property type="molecule type" value="Genomic_DNA"/>
</dbReference>
<feature type="non-terminal residue" evidence="1">
    <location>
        <position position="36"/>
    </location>
</feature>
<protein>
    <submittedName>
        <fullName evidence="1">Uncharacterized protein</fullName>
    </submittedName>
</protein>
<sequence>MLLVLVSLVSGTFIHTFALLVLDSRRVSEPLEDTYD</sequence>
<accession>A0A016UF08</accession>
<dbReference type="Proteomes" id="UP000024635">
    <property type="component" value="Unassembled WGS sequence"/>
</dbReference>
<keyword evidence="2" id="KW-1185">Reference proteome</keyword>